<evidence type="ECO:0000256" key="8">
    <source>
        <dbReference type="ARBA" id="ARBA00022844"/>
    </source>
</evidence>
<dbReference type="InterPro" id="IPR014023">
    <property type="entry name" value="Mononeg_RNA_pol_cat"/>
</dbReference>
<dbReference type="InterPro" id="IPR016269">
    <property type="entry name" value="RNA-dir_pol_paramyxovirus"/>
</dbReference>
<evidence type="ECO:0000256" key="2">
    <source>
        <dbReference type="ARBA" id="ARBA00022664"/>
    </source>
</evidence>
<keyword evidence="2 18" id="KW-0507">mRNA processing</keyword>
<comment type="function">
    <text evidence="18">RNA-directed RNA polymerase that catalyzes the transcription of viral mRNAs, their capping and polyadenylation. The template is composed of the viral RNA tightly encapsidated by the nucleoprotein (N). The viral polymerase binds to the genomic RNA at the 3' leader promoter, and transcribes subsequently all viral mRNAs with a decreasing efficiency. The first gene is the most transcribed, and the last the least transcribed. The viral phosphoprotein acts as a processivity factor. Capping is concomitant with initiation of mRNA transcription. Indeed, a GDP polyribonucleotidyl transferase (PRNTase) adds the cap structure when the nascent RNA chain length has reached few nucleotides. Ribose 2'-O methylation of viral mRNA cap precedes and facilitates subsequent guanine-N-7 methylation, both activities being carried by the viral polymerase. Polyadenylation of mRNAs occur by a stuttering mechanism at a slipery stop site present at the end viral genes. After finishing transcription of a mRNA, the polymerase can resume transcription of the downstream gene.</text>
</comment>
<evidence type="ECO:0000256" key="14">
    <source>
        <dbReference type="ARBA" id="ARBA00024499"/>
    </source>
</evidence>
<evidence type="ECO:0000313" key="21">
    <source>
        <dbReference type="Proteomes" id="UP000677284"/>
    </source>
</evidence>
<dbReference type="GO" id="GO:0044423">
    <property type="term" value="C:virion component"/>
    <property type="evidence" value="ECO:0007669"/>
    <property type="project" value="UniProtKB-KW"/>
</dbReference>
<keyword evidence="8 18" id="KW-0946">Virion</keyword>
<keyword evidence="3 18" id="KW-0808">Transferase</keyword>
<comment type="subcellular location">
    <subcellularLocation>
        <location evidence="18">Virion</location>
    </subcellularLocation>
    <subcellularLocation>
        <location evidence="18">Host cytoplasm</location>
    </subcellularLocation>
</comment>
<dbReference type="EMBL" id="MN781667">
    <property type="protein sequence ID" value="QID92311.1"/>
    <property type="molecule type" value="Viral_cRNA"/>
</dbReference>
<dbReference type="GeneID" id="80536694"/>
<dbReference type="EC" id="3.6.1.-" evidence="18"/>
<dbReference type="GO" id="GO:0004482">
    <property type="term" value="F:mRNA 5'-cap (guanine-N7-)-methyltransferase activity"/>
    <property type="evidence" value="ECO:0007669"/>
    <property type="project" value="InterPro"/>
</dbReference>
<comment type="catalytic activity">
    <reaction evidence="13">
        <text>a 5'-end triphospho-adenylyl-adenylyl-cytidylyl-adenosine in mRNA + GDP + H(+) = a 5'-end (5'-triphosphoguanosine)-adenylyl-adenylyl-cytidylyl-adenosine in mRNA + diphosphate</text>
        <dbReference type="Rhea" id="RHEA:65436"/>
        <dbReference type="Rhea" id="RHEA-COMP:16797"/>
        <dbReference type="Rhea" id="RHEA-COMP:16799"/>
        <dbReference type="ChEBI" id="CHEBI:15378"/>
        <dbReference type="ChEBI" id="CHEBI:33019"/>
        <dbReference type="ChEBI" id="CHEBI:58189"/>
        <dbReference type="ChEBI" id="CHEBI:156484"/>
        <dbReference type="ChEBI" id="CHEBI:156503"/>
        <dbReference type="EC" id="2.7.7.88"/>
    </reaction>
</comment>
<gene>
    <name evidence="20" type="primary">L</name>
</gene>
<dbReference type="PROSITE" id="PS50526">
    <property type="entry name" value="RDRP_SSRNA_NEG_NONSEG"/>
    <property type="match status" value="1"/>
</dbReference>
<keyword evidence="10 18" id="KW-0506">mRNA capping</keyword>
<proteinExistence type="inferred from homology"/>
<comment type="catalytic activity">
    <reaction evidence="17 18">
        <text>GTP + H2O = GDP + phosphate + H(+)</text>
        <dbReference type="Rhea" id="RHEA:19669"/>
        <dbReference type="ChEBI" id="CHEBI:15377"/>
        <dbReference type="ChEBI" id="CHEBI:15378"/>
        <dbReference type="ChEBI" id="CHEBI:37565"/>
        <dbReference type="ChEBI" id="CHEBI:43474"/>
        <dbReference type="ChEBI" id="CHEBI:58189"/>
    </reaction>
</comment>
<comment type="similarity">
    <text evidence="18">Belongs to the paramyxovirus L protein family.</text>
</comment>
<comment type="catalytic activity">
    <reaction evidence="14 18">
        <text>a 5'-end (5'-triphosphoguanosine)-(2'-O-methyladenylyl)-adenylyl-cytidylyl-adenosine in mRNA + S-adenosyl-L-methionine = a 5'-end (N(7)-methyl 5'-triphosphoguanosine)-(2'-O-methyladenylyl)-adenylyl-cytidylyl-adenosine in mRNA + S-adenosyl-L-homocysteine</text>
        <dbReference type="Rhea" id="RHEA:65440"/>
        <dbReference type="Rhea" id="RHEA-COMP:16798"/>
        <dbReference type="Rhea" id="RHEA-COMP:16801"/>
        <dbReference type="ChEBI" id="CHEBI:57856"/>
        <dbReference type="ChEBI" id="CHEBI:59789"/>
        <dbReference type="ChEBI" id="CHEBI:156482"/>
        <dbReference type="ChEBI" id="CHEBI:156483"/>
    </reaction>
</comment>
<dbReference type="GO" id="GO:0003968">
    <property type="term" value="F:RNA-directed RNA polymerase activity"/>
    <property type="evidence" value="ECO:0007669"/>
    <property type="project" value="UniProtKB-KW"/>
</dbReference>
<name>A0A6G6CIE6_9RHAB</name>
<evidence type="ECO:0000256" key="9">
    <source>
        <dbReference type="ARBA" id="ARBA00022953"/>
    </source>
</evidence>
<dbReference type="GO" id="GO:0030430">
    <property type="term" value="C:host cell cytoplasm"/>
    <property type="evidence" value="ECO:0007669"/>
    <property type="project" value="UniProtKB-SubCell"/>
</dbReference>
<evidence type="ECO:0000256" key="15">
    <source>
        <dbReference type="ARBA" id="ARBA00047332"/>
    </source>
</evidence>
<sequence>MADYLSVVNLEDYDTGDNAKIEDLLTRRDNMPGLGDYHLRSAIKRVRVSAILKGKGRPREKYDMNLFSEELGIKKEERESIIQEGDAHELLSYVLSHPSLFDDTVKYGENNLTTISNIRKLAFSAVSDRIKMELNRDYTKLQSKSEDRFFKHGLRPKMYNMFSDSENSTTIYSNCRIVTESIVMFMNSISSKRYTPMNLDSEIIFAEREGKTKGGMIKMGPYRVFLGSELVFYSRYWEDSCELYEKVNSLFKEESSDLVSDSDLVWKCVSVDCMRMINDKVTERDICLRACKIMHPALPEVYPSYSEILTLFSIGDLCLIEMGENAYKFFKTFESLIIGELLTRCDNIIVNGNEFLENTCRDLVKLDLRYSKYLDLLLSFLQNCPNENYLSQYYGLFRIWGHPTVNSVEGLKKVKKLGTDKQKIVITSISDDCGRIFKESVFLGYFKRQGRYPAFEIIGLSQEDTGHYIVERLKENSLINIRSNKYILKDWDYIKGKETFSLPKTYNLSMVIDDKAVSPDKEYLIKVANGSKNLMNPFERRGVLKWMNTEFQDCESLLRSVNDGLFPDKDCVIGLYPKERELNSTPRMFALMSAELRNYIVVSEHMIADDILPFFPQITMTDNLLDLTKKIYSTTRAQERSKNFVGSEKQLPSRLYFVTVCVNMDFEKWNLNMRYSSTEGVFSAMGELYGMPNLFNATYDIFERSFIYVSDEMASLQTIYKDGKQELLCDGVHSYTGHIGGFEGLRQKGWTVFTVCAIQLIMRRYPVSYKLMGQGDNQVLMITMRSSRITENGMLSDVGITELSKLLTDIMKDLEMTFQLLGLPLKTLESWKSEDFFLYGKFPVKRGVPLSLSLKKICRAFPFSNDDTMTLDNVLGAIFTNAQAAAMADVVHIPSYYLGLYESILGVCMILSYNPMSGKSFWRVVEEDDHWYTIDSDTLGKQIRKKHKIDLKNDYIEFATILSMLPKSLGGSNGLTEYEFVMRGFPDNQSRDLTYLTEILKGNPSNEFNKIKLMIMNFIRLPFAMSKNLDFLIEDPCALNLLQPETPLTLLRKKVKKVLGENVSFTNREFMELFTKSSDKGKRDLLVALSEKNSLFPRMLHDCYSASLFGYIDGIVSKVDKTVTVQRMCVDQSSEDIIKTIIIVECNFMKYLYWRASHYRYVTEMNEPSYDCPTNYIRWARDHGWGKEISGVTVPYPSHTLSPRPVFHAAHCKEGNYISSHISDNIPSNRLTMLTKIGHSPPYLGSKTKEKINKYDKVVIYGREPLIQRIIKLLQVSEWGGDKTELQSYLSKLLNSVSDLDPSFFILSRDKVGGSMEHRYQDMALKHGAMTSCMYGLGTWIHLSTDQFSDFSKGSKNVTLHFQAMLCWIQTIMYEILLSRRSKSKYNFIKEYHFHLDCRECIKTVEYDVPDLPVIDSRLIPSMKHNKYCFVTSVDIRLRDKTMYNFDAIMPIDKTRSIESLTTAEVYLMFHEYWANVISSDILNNDLKAEDYISVGVLELGKYPRIAFLRLDVDLLLRYIVDSLFIQTLKISLSVDKDFEESVSISNYLSKCRRKVKGSAIENFIGVAILFSWPIKLWEISNICPEAVPRCASPSVEECCVGAKNLILSYFEDFEVFSSEYPKYVNDQIPGDIENSMIIRLLKRSGLMDNDACYFCRVALLKEVIEKDGLLKLDDKLICELGHYCYNKEILFKNYKLCSFPEDILSKGSVSLTKDVVSNIRREKTSDEITDRLNDLISFMKSEEFNRKSNYIFESDSCVMSDTLQDISDIHMTESENPTRKIRVSKLYNLATNDMSSCYRTLEWILMSNIKLPRVSAKGILVLGDGLGNSSYILNKFMNRRVRGDTINDCTKAFPQTYKESKPPTYYLSETPNLLNYNESKIYICDIFDDSYVSSLYDVIDDYDMLFSEIEPEHDNKGTYYDVVSRILRIRSTKVVIKIRTTSVLELQSILTISTSNYQTVNMLVTPFCNNEKGEFYLECYDIRDTPTFITITAKFLHILVRKFTAYLEGKAWKNYTSKYFDMLNDLFITKKIHTLFLSNFKMWCINKSIDFRLGAAVFSKLLVSIMSTRNPKIIKDHLANKTKYEYQNKVQDVLLIMLLVGLSEIESDTSLLYNLNELHQFSLYRPVEKGWASTQSSINPYKMSYIIIKDDVIESIISKNPNLDFRLLGAEQLKSEDNIWRFLPLIRYHRRLNVLRPMLNIRAIQVIKFGYTKTSQRRYSDECILQLNISKTMERTISHITL</sequence>
<dbReference type="InterPro" id="IPR026890">
    <property type="entry name" value="Mononeg_mRNAcap"/>
</dbReference>
<evidence type="ECO:0000256" key="13">
    <source>
        <dbReference type="ARBA" id="ARBA00024494"/>
    </source>
</evidence>
<comment type="catalytic activity">
    <reaction evidence="15 18">
        <text>a 5'-end (5'-triphosphoguanosine)-adenylyl-adenylyl-cytidylyl-adenosine in mRNA + S-adenosyl-L-methionine = a 5'-end (5'-triphosphoguanosine)-(2'-O-methyladenylyl)-adenylyl-cytidylyl-adenosine in mRNA + S-adenosyl-L-homocysteine + H(+)</text>
        <dbReference type="Rhea" id="RHEA:65380"/>
        <dbReference type="Rhea" id="RHEA-COMP:16797"/>
        <dbReference type="Rhea" id="RHEA-COMP:16801"/>
        <dbReference type="ChEBI" id="CHEBI:15378"/>
        <dbReference type="ChEBI" id="CHEBI:57856"/>
        <dbReference type="ChEBI" id="CHEBI:59789"/>
        <dbReference type="ChEBI" id="CHEBI:156482"/>
        <dbReference type="ChEBI" id="CHEBI:156484"/>
    </reaction>
</comment>
<comment type="function">
    <text evidence="18">RNA-directed RNA polymerase that catalyzes the replication of viral genomic RNA. The template is composed of the viral RNA tightly encapsidated by the nucleoprotein (N). The replicase mode is dependent on intracellular N protein concentration. In this mode, the polymerase replicates the whole viral genome without recognizing transcriptional signals, and the replicated genome is not caped or polyadenylated.</text>
</comment>
<dbReference type="Pfam" id="PF00946">
    <property type="entry name" value="Mononeg_RNA_pol"/>
    <property type="match status" value="1"/>
</dbReference>
<dbReference type="EC" id="2.7.7.48" evidence="18"/>
<keyword evidence="5 18" id="KW-0548">Nucleotidyltransferase</keyword>
<keyword evidence="11 18" id="KW-1035">Host cytoplasm</keyword>
<keyword evidence="9 18" id="KW-0693">Viral RNA replication</keyword>
<protein>
    <recommendedName>
        <fullName evidence="18">RNA-directed RNA polymerase L</fullName>
        <shortName evidence="18">Protein L</shortName>
    </recommendedName>
    <alternativeName>
        <fullName evidence="18">Large structural protein</fullName>
    </alternativeName>
    <alternativeName>
        <fullName evidence="18">Replicase</fullName>
    </alternativeName>
    <alternativeName>
        <fullName evidence="18">Transcriptase</fullName>
    </alternativeName>
    <domain>
        <recommendedName>
            <fullName evidence="18">RNA-directed RNA polymerase</fullName>
            <ecNumber evidence="18">2.7.7.48</ecNumber>
        </recommendedName>
    </domain>
    <domain>
        <recommendedName>
            <fullName evidence="18">GTP phosphohydrolase</fullName>
            <ecNumber evidence="18">3.6.1.-</ecNumber>
        </recommendedName>
    </domain>
    <domain>
        <recommendedName>
            <fullName evidence="18">GDP polyribonucleotidyltransferase</fullName>
            <ecNumber evidence="18">2.7.7.88</ecNumber>
        </recommendedName>
        <alternativeName>
            <fullName evidence="18">PRNTase</fullName>
        </alternativeName>
    </domain>
    <domain>
        <recommendedName>
            <fullName evidence="18">mRNA (nucleoside-2'-O-)-methyltransferase</fullName>
            <shortName evidence="18">N1-2'-O-MTase</shortName>
            <ecNumber evidence="18">2.1.1.-</ecNumber>
        </recommendedName>
    </domain>
    <domain>
        <recommendedName>
            <fullName evidence="18">mRNA (guanine-N(7)-)-methyltransferase</fullName>
            <shortName evidence="18">G-N7-MTase</shortName>
        </recommendedName>
    </domain>
</protein>
<dbReference type="EC" id="2.7.7.88" evidence="18"/>
<evidence type="ECO:0000256" key="18">
    <source>
        <dbReference type="PIRNR" id="PIRNR000830"/>
    </source>
</evidence>
<dbReference type="GO" id="GO:0005524">
    <property type="term" value="F:ATP binding"/>
    <property type="evidence" value="ECO:0007669"/>
    <property type="project" value="UniProtKB-KW"/>
</dbReference>
<feature type="domain" description="RdRp catalytic" evidence="19">
    <location>
        <begin position="658"/>
        <end position="847"/>
    </location>
</feature>
<evidence type="ECO:0000256" key="3">
    <source>
        <dbReference type="ARBA" id="ARBA00022679"/>
    </source>
</evidence>
<comment type="catalytic activity">
    <reaction evidence="16">
        <text>a 5'-end (5'-triphosphoguanosine)-adenylyl-adenylyl-cytidylyl-adenosine in mRNA + 2 S-adenosyl-L-methionine = a 5'-end (N(7)-methyl 5'-triphosphoguanosine)-(2'-O-methyladenylyl)-adenylyl-cytidylyl-adenosine in mRNA + 2 S-adenosyl-L-homocysteine + H(+)</text>
        <dbReference type="Rhea" id="RHEA:65376"/>
        <dbReference type="Rhea" id="RHEA-COMP:16797"/>
        <dbReference type="Rhea" id="RHEA-COMP:16798"/>
        <dbReference type="ChEBI" id="CHEBI:15378"/>
        <dbReference type="ChEBI" id="CHEBI:57856"/>
        <dbReference type="ChEBI" id="CHEBI:59789"/>
        <dbReference type="ChEBI" id="CHEBI:156483"/>
        <dbReference type="ChEBI" id="CHEBI:156484"/>
        <dbReference type="EC" id="2.1.1.375"/>
    </reaction>
</comment>
<evidence type="ECO:0000256" key="6">
    <source>
        <dbReference type="ARBA" id="ARBA00022741"/>
    </source>
</evidence>
<evidence type="ECO:0000256" key="12">
    <source>
        <dbReference type="ARBA" id="ARBA00023268"/>
    </source>
</evidence>
<evidence type="ECO:0000313" key="20">
    <source>
        <dbReference type="EMBL" id="QID92311.1"/>
    </source>
</evidence>
<comment type="catalytic activity">
    <reaction evidence="18">
        <text>RNA(n) + a ribonucleoside 5'-triphosphate = RNA(n+1) + diphosphate</text>
        <dbReference type="Rhea" id="RHEA:21248"/>
        <dbReference type="Rhea" id="RHEA-COMP:14527"/>
        <dbReference type="Rhea" id="RHEA-COMP:17342"/>
        <dbReference type="ChEBI" id="CHEBI:33019"/>
        <dbReference type="ChEBI" id="CHEBI:61557"/>
        <dbReference type="ChEBI" id="CHEBI:140395"/>
        <dbReference type="EC" id="2.7.7.48"/>
    </reaction>
</comment>
<dbReference type="EC" id="2.1.1.-" evidence="18"/>
<dbReference type="Pfam" id="PF14318">
    <property type="entry name" value="Mononeg_mRNAcap"/>
    <property type="match status" value="1"/>
</dbReference>
<keyword evidence="1 18" id="KW-0696">RNA-directed RNA polymerase</keyword>
<evidence type="ECO:0000256" key="4">
    <source>
        <dbReference type="ARBA" id="ARBA00022691"/>
    </source>
</evidence>
<evidence type="ECO:0000256" key="10">
    <source>
        <dbReference type="ARBA" id="ARBA00023042"/>
    </source>
</evidence>
<accession>A0A6G6CIE6</accession>
<keyword evidence="6 18" id="KW-0547">Nucleotide-binding</keyword>
<dbReference type="KEGG" id="vg:80536694"/>
<evidence type="ECO:0000256" key="16">
    <source>
        <dbReference type="ARBA" id="ARBA00047370"/>
    </source>
</evidence>
<reference evidence="20" key="1">
    <citation type="journal article" date="2020" name="J. ISSAAS">
        <title>Molecular characterization of a novel cytorhabdovirus with a unique genomic organization infecting yerba mate (Ilex paraguariensis) in Argentina.</title>
        <authorList>
            <person name="Bejerman N."/>
            <person name="Acevedo R.M."/>
            <person name="de Breuil S."/>
            <person name="Ruiz O.A."/>
            <person name="Sansberro P."/>
            <person name="Dietzgen R.G."/>
            <person name="Nome C."/>
            <person name="Debat H."/>
        </authorList>
    </citation>
    <scope>NUCLEOTIDE SEQUENCE</scope>
    <source>
        <strain evidence="20">Gob. Virasoro</strain>
    </source>
</reference>
<keyword evidence="12" id="KW-0511">Multifunctional enzyme</keyword>
<keyword evidence="4 18" id="KW-0949">S-adenosyl-L-methionine</keyword>
<evidence type="ECO:0000259" key="19">
    <source>
        <dbReference type="PROSITE" id="PS50526"/>
    </source>
</evidence>
<dbReference type="Proteomes" id="UP000677284">
    <property type="component" value="Segment"/>
</dbReference>
<evidence type="ECO:0000256" key="11">
    <source>
        <dbReference type="ARBA" id="ARBA00023200"/>
    </source>
</evidence>
<dbReference type="RefSeq" id="YP_010798481.1">
    <property type="nucleotide sequence ID" value="NC_076472.1"/>
</dbReference>
<keyword evidence="18" id="KW-0489">Methyltransferase</keyword>
<evidence type="ECO:0000256" key="5">
    <source>
        <dbReference type="ARBA" id="ARBA00022695"/>
    </source>
</evidence>
<keyword evidence="7 18" id="KW-0067">ATP-binding</keyword>
<evidence type="ECO:0000256" key="1">
    <source>
        <dbReference type="ARBA" id="ARBA00022484"/>
    </source>
</evidence>
<organism evidence="20 21">
    <name type="scientific">Yerba mate virus A</name>
    <dbReference type="NCBI Taxonomy" id="2713499"/>
    <lineage>
        <taxon>Viruses</taxon>
        <taxon>Riboviria</taxon>
        <taxon>Orthornavirae</taxon>
        <taxon>Negarnaviricota</taxon>
        <taxon>Haploviricotina</taxon>
        <taxon>Monjiviricetes</taxon>
        <taxon>Mononegavirales</taxon>
        <taxon>Rhabdoviridae</taxon>
        <taxon>Betarhabdovirinae</taxon>
        <taxon>Betacytorhabdovirus</taxon>
        <taxon>Betacytorhabdovirus yerbamate</taxon>
        <taxon>Cytorhabdovirus yerbamate</taxon>
    </lineage>
</organism>
<dbReference type="PIRSF" id="PIRSF000830">
    <property type="entry name" value="RNA_pol_ParamyxoV"/>
    <property type="match status" value="1"/>
</dbReference>
<evidence type="ECO:0000256" key="17">
    <source>
        <dbReference type="ARBA" id="ARBA00048548"/>
    </source>
</evidence>
<evidence type="ECO:0000256" key="7">
    <source>
        <dbReference type="ARBA" id="ARBA00022840"/>
    </source>
</evidence>
<keyword evidence="21" id="KW-1185">Reference proteome</keyword>